<dbReference type="EMBL" id="JACBXQ010000002">
    <property type="protein sequence ID" value="MBG9985888.1"/>
    <property type="molecule type" value="Genomic_DNA"/>
</dbReference>
<dbReference type="Pfam" id="PF00149">
    <property type="entry name" value="Metallophos"/>
    <property type="match status" value="1"/>
</dbReference>
<dbReference type="PRINTS" id="PR01607">
    <property type="entry name" value="APYRASEFAMLY"/>
</dbReference>
<keyword evidence="2" id="KW-0378">Hydrolase</keyword>
<keyword evidence="1" id="KW-0732">Signal</keyword>
<dbReference type="SUPFAM" id="SSF56300">
    <property type="entry name" value="Metallo-dependent phosphatases"/>
    <property type="match status" value="1"/>
</dbReference>
<dbReference type="PANTHER" id="PTHR11575">
    <property type="entry name" value="5'-NUCLEOTIDASE-RELATED"/>
    <property type="match status" value="1"/>
</dbReference>
<dbReference type="InterPro" id="IPR008334">
    <property type="entry name" value="5'-Nucleotdase_C"/>
</dbReference>
<dbReference type="InterPro" id="IPR029052">
    <property type="entry name" value="Metallo-depent_PP-like"/>
</dbReference>
<organism evidence="5 6">
    <name type="scientific">Facklamia lactis</name>
    <dbReference type="NCBI Taxonomy" id="2749967"/>
    <lineage>
        <taxon>Bacteria</taxon>
        <taxon>Bacillati</taxon>
        <taxon>Bacillota</taxon>
        <taxon>Bacilli</taxon>
        <taxon>Lactobacillales</taxon>
        <taxon>Aerococcaceae</taxon>
        <taxon>Facklamia</taxon>
    </lineage>
</organism>
<dbReference type="InterPro" id="IPR006179">
    <property type="entry name" value="5_nucleotidase/apyrase"/>
</dbReference>
<sequence>MEINIYHTNDIHSNFNFLKQVNQYILQHKCETDLYFDSGDFADLKSLIVQSDKGETAFELLVSSGLDLMTFGNNEIDLGSESIEKLVRQGLPVISANLVSASGEKIPGLFSSTVLNKAGVRFLIIGLAPYYGEGFKCEGYNQFFSLVNLKTIEAFEAVQTELERHKGCYDYTILLSHSGYAVDRKLLDNFPMIDLILGGHSHDTISHHRYSQSGMGEKLGKIVLSVSNNKIKVIQNEQIDLKETDNFEFEELYQNAKLKADSLLATELQIIEELLFDPFHECQLMNFLCDALFKNFESDFAIMHHGIAEKSLIRPVSRKSLIENFPSKLNPTIYEIPGEQIREAILLSFDQAHIRQTGRGAGFRGSVLGGLAVSHNVRIKREGIQVLIDGIPLEDQKIYKIVTDDYLQRGTGYPSLAVDDNQATYDHRFIRELVEESLMDPELFAMINVRRVI</sequence>
<dbReference type="Gene3D" id="3.90.780.10">
    <property type="entry name" value="5'-Nucleotidase, C-terminal domain"/>
    <property type="match status" value="1"/>
</dbReference>
<comment type="similarity">
    <text evidence="2">Belongs to the 5'-nucleotidase family.</text>
</comment>
<dbReference type="SUPFAM" id="SSF55816">
    <property type="entry name" value="5'-nucleotidase (syn. UDP-sugar hydrolase), C-terminal domain"/>
    <property type="match status" value="1"/>
</dbReference>
<evidence type="ECO:0000256" key="1">
    <source>
        <dbReference type="ARBA" id="ARBA00022729"/>
    </source>
</evidence>
<gene>
    <name evidence="5" type="ORF">HZY91_03150</name>
</gene>
<protein>
    <submittedName>
        <fullName evidence="5">Bifunctional metallophosphatase/5'-nucleotidase</fullName>
    </submittedName>
</protein>
<dbReference type="Gene3D" id="3.60.21.10">
    <property type="match status" value="1"/>
</dbReference>
<evidence type="ECO:0000259" key="4">
    <source>
        <dbReference type="Pfam" id="PF02872"/>
    </source>
</evidence>
<feature type="domain" description="5'-Nucleotidase C-terminal" evidence="4">
    <location>
        <begin position="279"/>
        <end position="413"/>
    </location>
</feature>
<proteinExistence type="inferred from homology"/>
<evidence type="ECO:0000313" key="6">
    <source>
        <dbReference type="Proteomes" id="UP000721415"/>
    </source>
</evidence>
<dbReference type="InterPro" id="IPR036907">
    <property type="entry name" value="5'-Nucleotdase_C_sf"/>
</dbReference>
<dbReference type="RefSeq" id="WP_197114692.1">
    <property type="nucleotide sequence ID" value="NZ_JACBXQ010000002.1"/>
</dbReference>
<dbReference type="Pfam" id="PF02872">
    <property type="entry name" value="5_nucleotid_C"/>
    <property type="match status" value="1"/>
</dbReference>
<keyword evidence="6" id="KW-1185">Reference proteome</keyword>
<dbReference type="InterPro" id="IPR004843">
    <property type="entry name" value="Calcineurin-like_PHP"/>
</dbReference>
<name>A0ABS0LP10_9LACT</name>
<keyword evidence="2" id="KW-0547">Nucleotide-binding</keyword>
<evidence type="ECO:0000256" key="2">
    <source>
        <dbReference type="RuleBase" id="RU362119"/>
    </source>
</evidence>
<feature type="domain" description="Calcineurin-like phosphoesterase" evidence="3">
    <location>
        <begin position="4"/>
        <end position="202"/>
    </location>
</feature>
<comment type="caution">
    <text evidence="5">The sequence shown here is derived from an EMBL/GenBank/DDBJ whole genome shotgun (WGS) entry which is preliminary data.</text>
</comment>
<dbReference type="PANTHER" id="PTHR11575:SF23">
    <property type="entry name" value="5-NUCLEOTIDASE FAMILY PROTEIN"/>
    <property type="match status" value="1"/>
</dbReference>
<reference evidence="5 6" key="1">
    <citation type="submission" date="2020-07" db="EMBL/GenBank/DDBJ databases">
        <title>Facklamia lactis sp. nov., isolated from raw milk.</title>
        <authorList>
            <person name="Doll E.V."/>
            <person name="Huptas C."/>
            <person name="Staib L."/>
            <person name="Wenning M."/>
            <person name="Scherer S."/>
        </authorList>
    </citation>
    <scope>NUCLEOTIDE SEQUENCE [LARGE SCALE GENOMIC DNA]</scope>
    <source>
        <strain evidence="5 6">DSM 111018</strain>
    </source>
</reference>
<evidence type="ECO:0000313" key="5">
    <source>
        <dbReference type="EMBL" id="MBG9985888.1"/>
    </source>
</evidence>
<dbReference type="Proteomes" id="UP000721415">
    <property type="component" value="Unassembled WGS sequence"/>
</dbReference>
<evidence type="ECO:0000259" key="3">
    <source>
        <dbReference type="Pfam" id="PF00149"/>
    </source>
</evidence>
<accession>A0ABS0LP10</accession>